<accession>A0A401YZ54</accession>
<comment type="caution">
    <text evidence="1">The sequence shown here is derived from an EMBL/GenBank/DDBJ whole genome shotgun (WGS) entry which is preliminary data.</text>
</comment>
<sequence length="261" mass="27025">MARNLFGGTPADVAEDIDGRRMSGAVGTAWDGPGETARRITDLAAADGSPLIQLQADHRGMIAPFYGPADDSERLWVDFGVGRLALVSTTVGERLRDHATADDPHRSKAYVNDQISKVLPKTGGVVEAVSETSWLTVTVPPAVAGTADGVGNAWVLRAQDGTGTKDFTRLKNSGALQIDPVGAHLPLAVGSFQTEPGSPLIRGHRGRSGTGGGPVVFEVTTGGDVHAEGAVSASNIGSARVYSGPNPPANPRAGDVWVRYA</sequence>
<dbReference type="EMBL" id="BIFH01000035">
    <property type="protein sequence ID" value="GCD99868.1"/>
    <property type="molecule type" value="Genomic_DNA"/>
</dbReference>
<evidence type="ECO:0000313" key="2">
    <source>
        <dbReference type="Proteomes" id="UP000286931"/>
    </source>
</evidence>
<evidence type="ECO:0000313" key="1">
    <source>
        <dbReference type="EMBL" id="GCD99868.1"/>
    </source>
</evidence>
<proteinExistence type="predicted"/>
<keyword evidence="2" id="KW-1185">Reference proteome</keyword>
<dbReference type="AlphaFoldDB" id="A0A401YZ54"/>
<organism evidence="1 2">
    <name type="scientific">Embleya hyalina</name>
    <dbReference type="NCBI Taxonomy" id="516124"/>
    <lineage>
        <taxon>Bacteria</taxon>
        <taxon>Bacillati</taxon>
        <taxon>Actinomycetota</taxon>
        <taxon>Actinomycetes</taxon>
        <taxon>Kitasatosporales</taxon>
        <taxon>Streptomycetaceae</taxon>
        <taxon>Embleya</taxon>
    </lineage>
</organism>
<dbReference type="OrthoDB" id="4144508at2"/>
<dbReference type="RefSeq" id="WP_126641636.1">
    <property type="nucleotide sequence ID" value="NZ_BIFH01000035.1"/>
</dbReference>
<dbReference type="Proteomes" id="UP000286931">
    <property type="component" value="Unassembled WGS sequence"/>
</dbReference>
<gene>
    <name evidence="1" type="ORF">EHYA_07590</name>
</gene>
<protein>
    <submittedName>
        <fullName evidence="1">Uncharacterized protein</fullName>
    </submittedName>
</protein>
<reference evidence="1 2" key="1">
    <citation type="submission" date="2018-12" db="EMBL/GenBank/DDBJ databases">
        <title>Draft genome sequence of Embleya hyalina NBRC 13850T.</title>
        <authorList>
            <person name="Komaki H."/>
            <person name="Hosoyama A."/>
            <person name="Kimura A."/>
            <person name="Ichikawa N."/>
            <person name="Tamura T."/>
        </authorList>
    </citation>
    <scope>NUCLEOTIDE SEQUENCE [LARGE SCALE GENOMIC DNA]</scope>
    <source>
        <strain evidence="1 2">NBRC 13850</strain>
    </source>
</reference>
<name>A0A401YZ54_9ACTN</name>